<accession>A0AAD7JAX4</accession>
<reference evidence="6" key="1">
    <citation type="submission" date="2023-03" db="EMBL/GenBank/DDBJ databases">
        <title>Massive genome expansion in bonnet fungi (Mycena s.s.) driven by repeated elements and novel gene families across ecological guilds.</title>
        <authorList>
            <consortium name="Lawrence Berkeley National Laboratory"/>
            <person name="Harder C.B."/>
            <person name="Miyauchi S."/>
            <person name="Viragh M."/>
            <person name="Kuo A."/>
            <person name="Thoen E."/>
            <person name="Andreopoulos B."/>
            <person name="Lu D."/>
            <person name="Skrede I."/>
            <person name="Drula E."/>
            <person name="Henrissat B."/>
            <person name="Morin E."/>
            <person name="Kohler A."/>
            <person name="Barry K."/>
            <person name="LaButti K."/>
            <person name="Morin E."/>
            <person name="Salamov A."/>
            <person name="Lipzen A."/>
            <person name="Mereny Z."/>
            <person name="Hegedus B."/>
            <person name="Baldrian P."/>
            <person name="Stursova M."/>
            <person name="Weitz H."/>
            <person name="Taylor A."/>
            <person name="Grigoriev I.V."/>
            <person name="Nagy L.G."/>
            <person name="Martin F."/>
            <person name="Kauserud H."/>
        </authorList>
    </citation>
    <scope>NUCLEOTIDE SEQUENCE</scope>
    <source>
        <strain evidence="6">CBHHK182m</strain>
    </source>
</reference>
<keyword evidence="2 6" id="KW-0489">Methyltransferase</keyword>
<dbReference type="GO" id="GO:0008757">
    <property type="term" value="F:S-adenosylmethionine-dependent methyltransferase activity"/>
    <property type="evidence" value="ECO:0007669"/>
    <property type="project" value="InterPro"/>
</dbReference>
<dbReference type="Gene3D" id="3.40.50.150">
    <property type="entry name" value="Vaccinia Virus protein VP39"/>
    <property type="match status" value="1"/>
</dbReference>
<feature type="domain" description="Methyltransferase type 11" evidence="5">
    <location>
        <begin position="51"/>
        <end position="166"/>
    </location>
</feature>
<dbReference type="InterPro" id="IPR051052">
    <property type="entry name" value="Diverse_substrate_MTase"/>
</dbReference>
<dbReference type="EMBL" id="JARKIB010000040">
    <property type="protein sequence ID" value="KAJ7759266.1"/>
    <property type="molecule type" value="Genomic_DNA"/>
</dbReference>
<evidence type="ECO:0000259" key="5">
    <source>
        <dbReference type="Pfam" id="PF08241"/>
    </source>
</evidence>
<proteinExistence type="inferred from homology"/>
<evidence type="ECO:0000256" key="1">
    <source>
        <dbReference type="ARBA" id="ARBA00008361"/>
    </source>
</evidence>
<evidence type="ECO:0000313" key="6">
    <source>
        <dbReference type="EMBL" id="KAJ7759266.1"/>
    </source>
</evidence>
<comment type="similarity">
    <text evidence="1">Belongs to the methyltransferase superfamily.</text>
</comment>
<dbReference type="Proteomes" id="UP001215598">
    <property type="component" value="Unassembled WGS sequence"/>
</dbReference>
<name>A0AAD7JAX4_9AGAR</name>
<comment type="caution">
    <text evidence="6">The sequence shown here is derived from an EMBL/GenBank/DDBJ whole genome shotgun (WGS) entry which is preliminary data.</text>
</comment>
<evidence type="ECO:0000256" key="2">
    <source>
        <dbReference type="ARBA" id="ARBA00022603"/>
    </source>
</evidence>
<keyword evidence="7" id="KW-1185">Reference proteome</keyword>
<dbReference type="SUPFAM" id="SSF53335">
    <property type="entry name" value="S-adenosyl-L-methionine-dependent methyltransferases"/>
    <property type="match status" value="1"/>
</dbReference>
<keyword evidence="3" id="KW-0808">Transferase</keyword>
<gene>
    <name evidence="6" type="ORF">B0H16DRAFT_1689184</name>
</gene>
<protein>
    <submittedName>
        <fullName evidence="6">S-adenosyl-L-methionine-dependent methyltransferase</fullName>
    </submittedName>
</protein>
<dbReference type="InterPro" id="IPR029063">
    <property type="entry name" value="SAM-dependent_MTases_sf"/>
</dbReference>
<feature type="region of interest" description="Disordered" evidence="4">
    <location>
        <begin position="395"/>
        <end position="421"/>
    </location>
</feature>
<dbReference type="PANTHER" id="PTHR44942">
    <property type="entry name" value="METHYLTRANSF_11 DOMAIN-CONTAINING PROTEIN"/>
    <property type="match status" value="1"/>
</dbReference>
<feature type="compositionally biased region" description="Acidic residues" evidence="4">
    <location>
        <begin position="399"/>
        <end position="421"/>
    </location>
</feature>
<sequence>MATFAKSTFNAAKYAVSRPTYPRVLFDSVFTYHEQSLLIPGTNAGWEHAVDLGCGTGQATAELLLSEAEPIEGEEFNPEEPPKGFDRVTGVDPSAQMIEGAKAYAATLGARGAALNFIQGPAEKLAFLEDKSVDLVTAAQAAHWFDWQKLWPELNRVLRHGGTAAFWVYSEFRLPQYPHLTPLITQYAQGTDPKTSLGPHWEPGRRILENHLQDISDPPGWDDVTRVYFTGDHYPDLPQPHLQTIMHKTMTWGGAGLHGYLRTFSSLNRFHEAFPEDRDHPEGDIATRFLRTLMANAQIPLTPEGEAQEVQVEWPVALVVARTKLDPDDPWRERHVNLMSRVEAVKKEYDDKVATLPPATTVEETSERLGNWVEVQEQVLEMVNEDLAELRTDAVPVSEDGETEEVEQGEKEAEAEEEDEEYDYGRERYIYLIEDTRTTLSWHITFKGAFDAALQLAISVEQEVGTEDVAAGTERWKELMRESIKEVGGPLRELSDAQEGDLTDEQVAQFSETDIQRAEQADALEGILRIAEELSQAVPAESISELVQGLYISASEEVTRELAYDI</sequence>
<dbReference type="CDD" id="cd02440">
    <property type="entry name" value="AdoMet_MTases"/>
    <property type="match status" value="1"/>
</dbReference>
<organism evidence="6 7">
    <name type="scientific">Mycena metata</name>
    <dbReference type="NCBI Taxonomy" id="1033252"/>
    <lineage>
        <taxon>Eukaryota</taxon>
        <taxon>Fungi</taxon>
        <taxon>Dikarya</taxon>
        <taxon>Basidiomycota</taxon>
        <taxon>Agaricomycotina</taxon>
        <taxon>Agaricomycetes</taxon>
        <taxon>Agaricomycetidae</taxon>
        <taxon>Agaricales</taxon>
        <taxon>Marasmiineae</taxon>
        <taxon>Mycenaceae</taxon>
        <taxon>Mycena</taxon>
    </lineage>
</organism>
<dbReference type="InterPro" id="IPR013216">
    <property type="entry name" value="Methyltransf_11"/>
</dbReference>
<dbReference type="GO" id="GO:0032259">
    <property type="term" value="P:methylation"/>
    <property type="evidence" value="ECO:0007669"/>
    <property type="project" value="UniProtKB-KW"/>
</dbReference>
<evidence type="ECO:0000313" key="7">
    <source>
        <dbReference type="Proteomes" id="UP001215598"/>
    </source>
</evidence>
<evidence type="ECO:0000256" key="4">
    <source>
        <dbReference type="SAM" id="MobiDB-lite"/>
    </source>
</evidence>
<dbReference type="Pfam" id="PF08241">
    <property type="entry name" value="Methyltransf_11"/>
    <property type="match status" value="1"/>
</dbReference>
<evidence type="ECO:0000256" key="3">
    <source>
        <dbReference type="ARBA" id="ARBA00022679"/>
    </source>
</evidence>
<dbReference type="AlphaFoldDB" id="A0AAD7JAX4"/>
<dbReference type="PANTHER" id="PTHR44942:SF4">
    <property type="entry name" value="METHYLTRANSFERASE TYPE 11 DOMAIN-CONTAINING PROTEIN"/>
    <property type="match status" value="1"/>
</dbReference>